<protein>
    <recommendedName>
        <fullName evidence="1">Phosphoribosylaminoimidazole carboxylase C-terminal domain-containing protein</fullName>
    </recommendedName>
</protein>
<accession>A0ABR5AMV9</accession>
<evidence type="ECO:0000313" key="2">
    <source>
        <dbReference type="EMBL" id="KIL42292.1"/>
    </source>
</evidence>
<dbReference type="Gene3D" id="3.30.470.20">
    <property type="entry name" value="ATP-grasp fold, B domain"/>
    <property type="match status" value="1"/>
</dbReference>
<dbReference type="RefSeq" id="WP_041045066.1">
    <property type="nucleotide sequence ID" value="NZ_JXAK01000002.1"/>
</dbReference>
<dbReference type="Proteomes" id="UP000031967">
    <property type="component" value="Unassembled WGS sequence"/>
</dbReference>
<gene>
    <name evidence="2" type="ORF">SD70_01865</name>
</gene>
<feature type="domain" description="Phosphoribosylaminoimidazole carboxylase C-terminal" evidence="1">
    <location>
        <begin position="14"/>
        <end position="44"/>
    </location>
</feature>
<dbReference type="SUPFAM" id="SSF51246">
    <property type="entry name" value="Rudiment single hybrid motif"/>
    <property type="match status" value="1"/>
</dbReference>
<evidence type="ECO:0000313" key="3">
    <source>
        <dbReference type="Proteomes" id="UP000031967"/>
    </source>
</evidence>
<name>A0ABR5AMV9_9BACL</name>
<evidence type="ECO:0000259" key="1">
    <source>
        <dbReference type="Pfam" id="PF17769"/>
    </source>
</evidence>
<dbReference type="InterPro" id="IPR011054">
    <property type="entry name" value="Rudment_hybrid_motif"/>
</dbReference>
<sequence length="63" mass="7587">MRRFGWGGEEEVVVKLHLYGKHEAKPKRKMGHLNLLSDDVEKALNWVERTGVWREQESKRRER</sequence>
<reference evidence="2 3" key="1">
    <citation type="submission" date="2014-12" db="EMBL/GenBank/DDBJ databases">
        <title>Draft genome sequence of Paenibacillus kamchatkensis strain B-2647.</title>
        <authorList>
            <person name="Karlyshev A.V."/>
            <person name="Kudryashova E.B."/>
        </authorList>
    </citation>
    <scope>NUCLEOTIDE SEQUENCE [LARGE SCALE GENOMIC DNA]</scope>
    <source>
        <strain evidence="2 3">VKM B-2647</strain>
    </source>
</reference>
<dbReference type="InterPro" id="IPR040686">
    <property type="entry name" value="PurK_C"/>
</dbReference>
<proteinExistence type="predicted"/>
<dbReference type="Pfam" id="PF17769">
    <property type="entry name" value="PurK_C"/>
    <property type="match status" value="1"/>
</dbReference>
<comment type="caution">
    <text evidence="2">The sequence shown here is derived from an EMBL/GenBank/DDBJ whole genome shotgun (WGS) entry which is preliminary data.</text>
</comment>
<organism evidence="2 3">
    <name type="scientific">Gordoniibacillus kamchatkensis</name>
    <dbReference type="NCBI Taxonomy" id="1590651"/>
    <lineage>
        <taxon>Bacteria</taxon>
        <taxon>Bacillati</taxon>
        <taxon>Bacillota</taxon>
        <taxon>Bacilli</taxon>
        <taxon>Bacillales</taxon>
        <taxon>Paenibacillaceae</taxon>
        <taxon>Gordoniibacillus</taxon>
    </lineage>
</organism>
<dbReference type="EMBL" id="JXAK01000002">
    <property type="protein sequence ID" value="KIL42292.1"/>
    <property type="molecule type" value="Genomic_DNA"/>
</dbReference>
<keyword evidence="3" id="KW-1185">Reference proteome</keyword>